<reference evidence="1 2" key="1">
    <citation type="submission" date="2019-09" db="EMBL/GenBank/DDBJ databases">
        <title>Phylogenetic characterization of a novel taxon of the genus Bifidobacterium: Bifidobacterium choloepi sp. nov.</title>
        <authorList>
            <person name="Modesto M."/>
            <person name="Satti M."/>
        </authorList>
    </citation>
    <scope>NUCLEOTIDE SEQUENCE [LARGE SCALE GENOMIC DNA]</scope>
    <source>
        <strain evidence="1 2">BRDM6</strain>
    </source>
</reference>
<dbReference type="GO" id="GO:0003700">
    <property type="term" value="F:DNA-binding transcription factor activity"/>
    <property type="evidence" value="ECO:0007669"/>
    <property type="project" value="TreeGrafter"/>
</dbReference>
<dbReference type="Proteomes" id="UP000469292">
    <property type="component" value="Unassembled WGS sequence"/>
</dbReference>
<dbReference type="PANTHER" id="PTHR33221">
    <property type="entry name" value="WINGED HELIX-TURN-HELIX TRANSCRIPTIONAL REGULATOR, RRF2 FAMILY"/>
    <property type="match status" value="1"/>
</dbReference>
<dbReference type="NCBIfam" id="TIGR00738">
    <property type="entry name" value="rrf2_super"/>
    <property type="match status" value="1"/>
</dbReference>
<dbReference type="PROSITE" id="PS51197">
    <property type="entry name" value="HTH_RRF2_2"/>
    <property type="match status" value="1"/>
</dbReference>
<dbReference type="InterPro" id="IPR036388">
    <property type="entry name" value="WH-like_DNA-bd_sf"/>
</dbReference>
<dbReference type="EMBL" id="VYSG01000006">
    <property type="protein sequence ID" value="NEG70606.1"/>
    <property type="molecule type" value="Genomic_DNA"/>
</dbReference>
<organism evidence="1 2">
    <name type="scientific">Bifidobacterium choloepi</name>
    <dbReference type="NCBI Taxonomy" id="2614131"/>
    <lineage>
        <taxon>Bacteria</taxon>
        <taxon>Bacillati</taxon>
        <taxon>Actinomycetota</taxon>
        <taxon>Actinomycetes</taxon>
        <taxon>Bifidobacteriales</taxon>
        <taxon>Bifidobacteriaceae</taxon>
        <taxon>Bifidobacterium</taxon>
    </lineage>
</organism>
<dbReference type="RefSeq" id="WP_163228209.1">
    <property type="nucleotide sequence ID" value="NZ_VYSG01000006.1"/>
</dbReference>
<comment type="caution">
    <text evidence="1">The sequence shown here is derived from an EMBL/GenBank/DDBJ whole genome shotgun (WGS) entry which is preliminary data.</text>
</comment>
<gene>
    <name evidence="1" type="ORF">F6S87_08380</name>
</gene>
<dbReference type="Pfam" id="PF02082">
    <property type="entry name" value="Rrf2"/>
    <property type="match status" value="1"/>
</dbReference>
<dbReference type="GO" id="GO:0005829">
    <property type="term" value="C:cytosol"/>
    <property type="evidence" value="ECO:0007669"/>
    <property type="project" value="TreeGrafter"/>
</dbReference>
<evidence type="ECO:0000313" key="2">
    <source>
        <dbReference type="Proteomes" id="UP000469292"/>
    </source>
</evidence>
<evidence type="ECO:0000313" key="1">
    <source>
        <dbReference type="EMBL" id="NEG70606.1"/>
    </source>
</evidence>
<protein>
    <submittedName>
        <fullName evidence="1">Rrf2 family transcriptional regulator</fullName>
    </submittedName>
</protein>
<name>A0A6I5N292_9BIFI</name>
<dbReference type="AlphaFoldDB" id="A0A6I5N292"/>
<sequence length="154" mass="16164">MKANTSIEQAICAVIMIALQEGHRPVSGTTLAGWLEISESYLMKTMRKLAVAGIVDSHVQRGGGYTLARPLDEIGVGDVVAAVGGEPTVTTTGLPERIFPDGEHTASVVGLLNDSFAAAGRDYLEALNRLSLADLVRSDAVADGAVDWASRLDT</sequence>
<proteinExistence type="predicted"/>
<dbReference type="PANTHER" id="PTHR33221:SF15">
    <property type="entry name" value="HTH-TYPE TRANSCRIPTIONAL REGULATOR YWGB-RELATED"/>
    <property type="match status" value="1"/>
</dbReference>
<keyword evidence="2" id="KW-1185">Reference proteome</keyword>
<dbReference type="SUPFAM" id="SSF46785">
    <property type="entry name" value="Winged helix' DNA-binding domain"/>
    <property type="match status" value="1"/>
</dbReference>
<dbReference type="InterPro" id="IPR036390">
    <property type="entry name" value="WH_DNA-bd_sf"/>
</dbReference>
<dbReference type="InterPro" id="IPR000944">
    <property type="entry name" value="Tscrpt_reg_Rrf2"/>
</dbReference>
<dbReference type="Gene3D" id="1.10.10.10">
    <property type="entry name" value="Winged helix-like DNA-binding domain superfamily/Winged helix DNA-binding domain"/>
    <property type="match status" value="1"/>
</dbReference>
<accession>A0A6I5N292</accession>